<proteinExistence type="predicted"/>
<protein>
    <submittedName>
        <fullName evidence="1">Iron dicitrate transport regulator FecR</fullName>
    </submittedName>
</protein>
<evidence type="ECO:0000313" key="2">
    <source>
        <dbReference type="Proteomes" id="UP000585226"/>
    </source>
</evidence>
<dbReference type="EMBL" id="JACASD010000164">
    <property type="protein sequence ID" value="NWE93000.1"/>
    <property type="molecule type" value="Genomic_DNA"/>
</dbReference>
<feature type="non-terminal residue" evidence="1">
    <location>
        <position position="42"/>
    </location>
</feature>
<gene>
    <name evidence="1" type="ORF">HX893_33330</name>
</gene>
<dbReference type="Proteomes" id="UP000585226">
    <property type="component" value="Unassembled WGS sequence"/>
</dbReference>
<comment type="caution">
    <text evidence="1">The sequence shown here is derived from an EMBL/GenBank/DDBJ whole genome shotgun (WGS) entry which is preliminary data.</text>
</comment>
<accession>A0A7Y8G9E2</accession>
<dbReference type="AlphaFoldDB" id="A0A7Y8G9E2"/>
<evidence type="ECO:0000313" key="1">
    <source>
        <dbReference type="EMBL" id="NWE93000.1"/>
    </source>
</evidence>
<reference evidence="1 2" key="1">
    <citation type="submission" date="2020-04" db="EMBL/GenBank/DDBJ databases">
        <title>Molecular characterization of pseudomonads from Agaricus bisporus reveal novel blotch 2 pathogens in Western Europe.</title>
        <authorList>
            <person name="Taparia T."/>
            <person name="Krijger M."/>
            <person name="Haynes E."/>
            <person name="Elpinstone J.G."/>
            <person name="Noble R."/>
            <person name="Van Der Wolf J."/>
        </authorList>
    </citation>
    <scope>NUCLEOTIDE SEQUENCE [LARGE SCALE GENOMIC DNA]</scope>
    <source>
        <strain evidence="1 2">P8021</strain>
    </source>
</reference>
<name>A0A7Y8G9E2_9PSED</name>
<organism evidence="1 2">
    <name type="scientific">Pseudomonas reactans</name>
    <dbReference type="NCBI Taxonomy" id="117680"/>
    <lineage>
        <taxon>Bacteria</taxon>
        <taxon>Pseudomonadati</taxon>
        <taxon>Pseudomonadota</taxon>
        <taxon>Gammaproteobacteria</taxon>
        <taxon>Pseudomonadales</taxon>
        <taxon>Pseudomonadaceae</taxon>
        <taxon>Pseudomonas</taxon>
    </lineage>
</organism>
<sequence>MSTIPGGLDHATLQQAADWFARLSAEPNALPLQEAWRQWHAH</sequence>